<evidence type="ECO:0000256" key="3">
    <source>
        <dbReference type="ARBA" id="ARBA00022989"/>
    </source>
</evidence>
<evidence type="ECO:0000313" key="10">
    <source>
        <dbReference type="Proteomes" id="UP000183365"/>
    </source>
</evidence>
<evidence type="ECO:0000256" key="4">
    <source>
        <dbReference type="ARBA" id="ARBA00023136"/>
    </source>
</evidence>
<feature type="chain" id="PRO_5009680750" description="J domain-containing protein" evidence="7">
    <location>
        <begin position="21"/>
        <end position="253"/>
    </location>
</feature>
<evidence type="ECO:0000256" key="2">
    <source>
        <dbReference type="ARBA" id="ARBA00022729"/>
    </source>
</evidence>
<dbReference type="InterPro" id="IPR052606">
    <property type="entry name" value="DnaJ_domain_protein"/>
</dbReference>
<name>A0A1L0B2G7_9ASCO</name>
<dbReference type="Pfam" id="PF00226">
    <property type="entry name" value="DnaJ"/>
    <property type="match status" value="1"/>
</dbReference>
<evidence type="ECO:0000256" key="5">
    <source>
        <dbReference type="ARBA" id="ARBA00037847"/>
    </source>
</evidence>
<reference evidence="10" key="1">
    <citation type="submission" date="2016-11" db="EMBL/GenBank/DDBJ databases">
        <authorList>
            <person name="Guldener U."/>
        </authorList>
    </citation>
    <scope>NUCLEOTIDE SEQUENCE [LARGE SCALE GENOMIC DNA]</scope>
</reference>
<dbReference type="InterPro" id="IPR001623">
    <property type="entry name" value="DnaJ_domain"/>
</dbReference>
<organism evidence="9 10">
    <name type="scientific">Hanseniaspora guilliermondii</name>
    <dbReference type="NCBI Taxonomy" id="56406"/>
    <lineage>
        <taxon>Eukaryota</taxon>
        <taxon>Fungi</taxon>
        <taxon>Dikarya</taxon>
        <taxon>Ascomycota</taxon>
        <taxon>Saccharomycotina</taxon>
        <taxon>Saccharomycetes</taxon>
        <taxon>Saccharomycodales</taxon>
        <taxon>Saccharomycodaceae</taxon>
        <taxon>Hanseniaspora</taxon>
    </lineage>
</organism>
<dbReference type="GO" id="GO:0005783">
    <property type="term" value="C:endoplasmic reticulum"/>
    <property type="evidence" value="ECO:0007669"/>
    <property type="project" value="EnsemblFungi"/>
</dbReference>
<keyword evidence="4 6" id="KW-0472">Membrane</keyword>
<accession>A0A1L0B2G7</accession>
<dbReference type="EMBL" id="FQNF01000036">
    <property type="protein sequence ID" value="SGZ40012.1"/>
    <property type="molecule type" value="Genomic_DNA"/>
</dbReference>
<dbReference type="AlphaFoldDB" id="A0A1L0B2G7"/>
<sequence>MTSNTRLVFLFAIIASIAYAYTKEEIEMFQFQMELNKKYGKDMNIYKFLKLDNIDPNYKNINNKQIIKQVRKLSAKYHPDKNKKYIKLYQRINIAKDILLNHESRKNYDYYLNSSRGFPKYDFIKGGFYHSLKDKLQLNGILLLLFVLMVICPFFHMLYLKSTIFGKRMKMNQFIDAIIEQHDDTNGLGVKYLKFDTSEKQDESQIDELCIKFGKVYSVEKDGKEILMDPNVLIPNMKIVDVFPLNLFFAKKK</sequence>
<dbReference type="PANTHER" id="PTHR44653:SF2">
    <property type="entry name" value="DNAJ HOMOLOG SUBFAMILY C MEMBER 1"/>
    <property type="match status" value="1"/>
</dbReference>
<dbReference type="Gene3D" id="1.10.287.110">
    <property type="entry name" value="DnaJ domain"/>
    <property type="match status" value="1"/>
</dbReference>
<evidence type="ECO:0000259" key="8">
    <source>
        <dbReference type="PROSITE" id="PS50076"/>
    </source>
</evidence>
<keyword evidence="2 7" id="KW-0732">Signal</keyword>
<keyword evidence="10" id="KW-1185">Reference proteome</keyword>
<dbReference type="SUPFAM" id="SSF46565">
    <property type="entry name" value="Chaperone J-domain"/>
    <property type="match status" value="1"/>
</dbReference>
<dbReference type="GO" id="GO:0006457">
    <property type="term" value="P:protein folding"/>
    <property type="evidence" value="ECO:0007669"/>
    <property type="project" value="EnsemblFungi"/>
</dbReference>
<dbReference type="SMART" id="SM00271">
    <property type="entry name" value="DnaJ"/>
    <property type="match status" value="1"/>
</dbReference>
<dbReference type="InterPro" id="IPR036869">
    <property type="entry name" value="J_dom_sf"/>
</dbReference>
<evidence type="ECO:0000256" key="6">
    <source>
        <dbReference type="SAM" id="Phobius"/>
    </source>
</evidence>
<evidence type="ECO:0000256" key="1">
    <source>
        <dbReference type="ARBA" id="ARBA00022692"/>
    </source>
</evidence>
<protein>
    <recommendedName>
        <fullName evidence="8">J domain-containing protein</fullName>
    </recommendedName>
</protein>
<evidence type="ECO:0000256" key="7">
    <source>
        <dbReference type="SAM" id="SignalP"/>
    </source>
</evidence>
<dbReference type="PROSITE" id="PS50076">
    <property type="entry name" value="DNAJ_2"/>
    <property type="match status" value="1"/>
</dbReference>
<comment type="subcellular location">
    <subcellularLocation>
        <location evidence="5">Endomembrane system</location>
        <topology evidence="5">Single-pass membrane protein</topology>
    </subcellularLocation>
</comment>
<feature type="signal peptide" evidence="7">
    <location>
        <begin position="1"/>
        <end position="20"/>
    </location>
</feature>
<dbReference type="VEuPathDB" id="FungiDB:HGUI_02212"/>
<dbReference type="OrthoDB" id="413400at2759"/>
<feature type="transmembrane region" description="Helical" evidence="6">
    <location>
        <begin position="140"/>
        <end position="160"/>
    </location>
</feature>
<evidence type="ECO:0000313" key="9">
    <source>
        <dbReference type="EMBL" id="SGZ40012.1"/>
    </source>
</evidence>
<dbReference type="CDD" id="cd06257">
    <property type="entry name" value="DnaJ"/>
    <property type="match status" value="1"/>
</dbReference>
<dbReference type="Proteomes" id="UP000183365">
    <property type="component" value="Unassembled WGS sequence"/>
</dbReference>
<feature type="domain" description="J" evidence="8">
    <location>
        <begin position="44"/>
        <end position="112"/>
    </location>
</feature>
<proteinExistence type="predicted"/>
<keyword evidence="1 6" id="KW-0812">Transmembrane</keyword>
<gene>
    <name evidence="9" type="ORF">HGUI_02212</name>
</gene>
<keyword evidence="3 6" id="KW-1133">Transmembrane helix</keyword>
<dbReference type="PANTHER" id="PTHR44653">
    <property type="entry name" value="DNAJ HOMOLOG SUBFAMILY C MEMBER 1"/>
    <property type="match status" value="1"/>
</dbReference>